<evidence type="ECO:0000313" key="2">
    <source>
        <dbReference type="Proteomes" id="UP000294498"/>
    </source>
</evidence>
<gene>
    <name evidence="1" type="ORF">EDB95_2145</name>
</gene>
<organism evidence="1 2">
    <name type="scientific">Dinghuibacter silviterrae</name>
    <dbReference type="NCBI Taxonomy" id="1539049"/>
    <lineage>
        <taxon>Bacteria</taxon>
        <taxon>Pseudomonadati</taxon>
        <taxon>Bacteroidota</taxon>
        <taxon>Chitinophagia</taxon>
        <taxon>Chitinophagales</taxon>
        <taxon>Chitinophagaceae</taxon>
        <taxon>Dinghuibacter</taxon>
    </lineage>
</organism>
<dbReference type="AlphaFoldDB" id="A0A4R8DS84"/>
<dbReference type="Proteomes" id="UP000294498">
    <property type="component" value="Unassembled WGS sequence"/>
</dbReference>
<reference evidence="1 2" key="1">
    <citation type="submission" date="2019-03" db="EMBL/GenBank/DDBJ databases">
        <title>Genomic Encyclopedia of Type Strains, Phase IV (KMG-IV): sequencing the most valuable type-strain genomes for metagenomic binning, comparative biology and taxonomic classification.</title>
        <authorList>
            <person name="Goeker M."/>
        </authorList>
    </citation>
    <scope>NUCLEOTIDE SEQUENCE [LARGE SCALE GENOMIC DNA]</scope>
    <source>
        <strain evidence="1 2">DSM 100059</strain>
    </source>
</reference>
<dbReference type="EMBL" id="SODV01000001">
    <property type="protein sequence ID" value="TDX01114.1"/>
    <property type="molecule type" value="Genomic_DNA"/>
</dbReference>
<dbReference type="RefSeq" id="WP_133993387.1">
    <property type="nucleotide sequence ID" value="NZ_SODV01000001.1"/>
</dbReference>
<protein>
    <recommendedName>
        <fullName evidence="3">Transcriptional regulator, AbiEi antitoxin, Type IV TA system</fullName>
    </recommendedName>
</protein>
<sequence>MEIARELSAHARHPFTHQWLGSLLKKYKFPNDKVHDLIQQQLLEPVKRGLYVAGPALKTGKPEPFLLANHIMGPSYVSVDTALFYYGLIPERVYEIASMTIKSSREFSTPFGHFSYTRLPLPYYAFGIRQIKLAEDQFVLAASPEKALCDRLITTSGLVFRSQKAAKAWLLEDLRMEEEQLRQLDTKAMLGWLKDAPKNESLKNMIKVIENV</sequence>
<accession>A0A4R8DS84</accession>
<keyword evidence="2" id="KW-1185">Reference proteome</keyword>
<proteinExistence type="predicted"/>
<dbReference type="OrthoDB" id="9798269at2"/>
<comment type="caution">
    <text evidence="1">The sequence shown here is derived from an EMBL/GenBank/DDBJ whole genome shotgun (WGS) entry which is preliminary data.</text>
</comment>
<name>A0A4R8DS84_9BACT</name>
<evidence type="ECO:0008006" key="3">
    <source>
        <dbReference type="Google" id="ProtNLM"/>
    </source>
</evidence>
<evidence type="ECO:0000313" key="1">
    <source>
        <dbReference type="EMBL" id="TDX01114.1"/>
    </source>
</evidence>